<dbReference type="GeneID" id="95377827"/>
<feature type="signal peptide" evidence="1">
    <location>
        <begin position="1"/>
        <end position="21"/>
    </location>
</feature>
<name>A0A410X1P9_9BACL</name>
<feature type="chain" id="PRO_5019029784" evidence="1">
    <location>
        <begin position="22"/>
        <end position="200"/>
    </location>
</feature>
<organism evidence="4 5">
    <name type="scientific">Paenibacillus chitinolyticus</name>
    <dbReference type="NCBI Taxonomy" id="79263"/>
    <lineage>
        <taxon>Bacteria</taxon>
        <taxon>Bacillati</taxon>
        <taxon>Bacillota</taxon>
        <taxon>Bacilli</taxon>
        <taxon>Bacillales</taxon>
        <taxon>Paenibacillaceae</taxon>
        <taxon>Paenibacillus</taxon>
    </lineage>
</organism>
<evidence type="ECO:0000256" key="1">
    <source>
        <dbReference type="SAM" id="SignalP"/>
    </source>
</evidence>
<dbReference type="AlphaFoldDB" id="A0A410X1P9"/>
<feature type="domain" description="Copper amine oxidase-like N-terminal" evidence="2">
    <location>
        <begin position="37"/>
        <end position="84"/>
    </location>
</feature>
<reference evidence="4 5" key="1">
    <citation type="submission" date="2018-01" db="EMBL/GenBank/DDBJ databases">
        <title>The whole genome sequencing and assembly of Paenibacillus chitinolyticus KCCM 41400 strain.</title>
        <authorList>
            <person name="Kim J.-Y."/>
            <person name="Park M.-K."/>
            <person name="Lee Y.-J."/>
            <person name="Yi H."/>
            <person name="Bahn Y.-S."/>
            <person name="Kim J.F."/>
            <person name="Lee D.-W."/>
        </authorList>
    </citation>
    <scope>NUCLEOTIDE SEQUENCE [LARGE SCALE GENOMIC DNA]</scope>
    <source>
        <strain evidence="4 5">KCCM 41400</strain>
    </source>
</reference>
<sequence length="200" mass="22068">MKKKIIMLVAAFSVFAGVVSASSINGVYKGNAIVKVTVNGNEVKSEVPGINLDGTTMLPVRAVSEALGAEVKWDQNTYTAEIEASPTFKSLDEIARHLKNYNIHSVDYHTDGSGHTEFIAIYEGVFFMGNENEYNETVKEIAKQAITLGTTDFIFADMLNQSVEGTTDNARAFYNGKLTETQFFDTLIREDIEEESELDS</sequence>
<dbReference type="SUPFAM" id="SSF55383">
    <property type="entry name" value="Copper amine oxidase, domain N"/>
    <property type="match status" value="1"/>
</dbReference>
<dbReference type="EMBL" id="CP026520">
    <property type="protein sequence ID" value="QAV20542.1"/>
    <property type="molecule type" value="Genomic_DNA"/>
</dbReference>
<dbReference type="OrthoDB" id="1953244at2"/>
<gene>
    <name evidence="3" type="ORF">M5X16_03150</name>
    <name evidence="4" type="ORF">PC41400_23830</name>
</gene>
<reference evidence="3 6" key="2">
    <citation type="submission" date="2022-05" db="EMBL/GenBank/DDBJ databases">
        <title>Genome Sequencing of Bee-Associated Microbes.</title>
        <authorList>
            <person name="Dunlap C."/>
        </authorList>
    </citation>
    <scope>NUCLEOTIDE SEQUENCE [LARGE SCALE GENOMIC DNA]</scope>
    <source>
        <strain evidence="3 6">NRRL B-23120</strain>
    </source>
</reference>
<dbReference type="Proteomes" id="UP000288943">
    <property type="component" value="Chromosome"/>
</dbReference>
<evidence type="ECO:0000313" key="4">
    <source>
        <dbReference type="EMBL" id="QAV20542.1"/>
    </source>
</evidence>
<dbReference type="Pfam" id="PF07833">
    <property type="entry name" value="Cu_amine_oxidN1"/>
    <property type="match status" value="1"/>
</dbReference>
<keyword evidence="6" id="KW-1185">Reference proteome</keyword>
<evidence type="ECO:0000313" key="3">
    <source>
        <dbReference type="EMBL" id="MCY9594769.1"/>
    </source>
</evidence>
<evidence type="ECO:0000313" key="6">
    <source>
        <dbReference type="Proteomes" id="UP001527202"/>
    </source>
</evidence>
<evidence type="ECO:0000313" key="5">
    <source>
        <dbReference type="Proteomes" id="UP000288943"/>
    </source>
</evidence>
<evidence type="ECO:0000259" key="2">
    <source>
        <dbReference type="Pfam" id="PF07833"/>
    </source>
</evidence>
<keyword evidence="1" id="KW-0732">Signal</keyword>
<dbReference type="KEGG" id="pchi:PC41400_23830"/>
<dbReference type="EMBL" id="JAMDMJ010000003">
    <property type="protein sequence ID" value="MCY9594769.1"/>
    <property type="molecule type" value="Genomic_DNA"/>
</dbReference>
<dbReference type="InterPro" id="IPR012854">
    <property type="entry name" value="Cu_amine_oxidase-like_N"/>
</dbReference>
<accession>A0A410X1P9</accession>
<dbReference type="Proteomes" id="UP001527202">
    <property type="component" value="Unassembled WGS sequence"/>
</dbReference>
<dbReference type="RefSeq" id="WP_042230285.1">
    <property type="nucleotide sequence ID" value="NZ_CP026520.1"/>
</dbReference>
<proteinExistence type="predicted"/>
<dbReference type="InterPro" id="IPR036582">
    <property type="entry name" value="Mao_N_sf"/>
</dbReference>
<protein>
    <submittedName>
        <fullName evidence="3">Copper amine oxidase N-terminal domain-containing protein</fullName>
    </submittedName>
</protein>
<dbReference type="Gene3D" id="3.30.457.10">
    <property type="entry name" value="Copper amine oxidase-like, N-terminal domain"/>
    <property type="match status" value="1"/>
</dbReference>